<evidence type="ECO:0000256" key="1">
    <source>
        <dbReference type="ARBA" id="ARBA00005336"/>
    </source>
</evidence>
<dbReference type="Pfam" id="PF14310">
    <property type="entry name" value="Fn3-like"/>
    <property type="match status" value="1"/>
</dbReference>
<dbReference type="AlphaFoldDB" id="A0A8I0ABP1"/>
<proteinExistence type="inferred from homology"/>
<dbReference type="InterPro" id="IPR013783">
    <property type="entry name" value="Ig-like_fold"/>
</dbReference>
<organism evidence="6 7">
    <name type="scientific">Blautia segnis</name>
    <dbReference type="NCBI Taxonomy" id="2763030"/>
    <lineage>
        <taxon>Bacteria</taxon>
        <taxon>Bacillati</taxon>
        <taxon>Bacillota</taxon>
        <taxon>Clostridia</taxon>
        <taxon>Lachnospirales</taxon>
        <taxon>Lachnospiraceae</taxon>
        <taxon>Blautia</taxon>
    </lineage>
</organism>
<dbReference type="EMBL" id="JACOOT010000008">
    <property type="protein sequence ID" value="MBC5650128.1"/>
    <property type="molecule type" value="Genomic_DNA"/>
</dbReference>
<feature type="chain" id="PRO_5039520436" evidence="4">
    <location>
        <begin position="31"/>
        <end position="1034"/>
    </location>
</feature>
<keyword evidence="3" id="KW-0812">Transmembrane</keyword>
<dbReference type="Gene3D" id="3.40.50.1700">
    <property type="entry name" value="Glycoside hydrolase family 3 C-terminal domain"/>
    <property type="match status" value="1"/>
</dbReference>
<dbReference type="SUPFAM" id="SSF52279">
    <property type="entry name" value="Beta-D-glucan exohydrolase, C-terminal domain"/>
    <property type="match status" value="1"/>
</dbReference>
<dbReference type="InterPro" id="IPR050288">
    <property type="entry name" value="Cellulose_deg_GH3"/>
</dbReference>
<dbReference type="PANTHER" id="PTHR42715">
    <property type="entry name" value="BETA-GLUCOSIDASE"/>
    <property type="match status" value="1"/>
</dbReference>
<dbReference type="Proteomes" id="UP000652847">
    <property type="component" value="Unassembled WGS sequence"/>
</dbReference>
<feature type="domain" description="Fibronectin type III-like" evidence="5">
    <location>
        <begin position="451"/>
        <end position="531"/>
    </location>
</feature>
<keyword evidence="4" id="KW-0732">Signal</keyword>
<comment type="caution">
    <text evidence="6">The sequence shown here is derived from an EMBL/GenBank/DDBJ whole genome shotgun (WGS) entry which is preliminary data.</text>
</comment>
<dbReference type="InterPro" id="IPR002772">
    <property type="entry name" value="Glyco_hydro_3_C"/>
</dbReference>
<feature type="transmembrane region" description="Helical" evidence="3">
    <location>
        <begin position="1000"/>
        <end position="1025"/>
    </location>
</feature>
<accession>A0A8I0ABP1</accession>
<dbReference type="InterPro" id="IPR036962">
    <property type="entry name" value="Glyco_hydro_3_N_sf"/>
</dbReference>
<dbReference type="InterPro" id="IPR001764">
    <property type="entry name" value="Glyco_hydro_3_N"/>
</dbReference>
<dbReference type="PANTHER" id="PTHR42715:SF10">
    <property type="entry name" value="BETA-GLUCOSIDASE"/>
    <property type="match status" value="1"/>
</dbReference>
<dbReference type="Pfam" id="PF01915">
    <property type="entry name" value="Glyco_hydro_3_C"/>
    <property type="match status" value="1"/>
</dbReference>
<dbReference type="SUPFAM" id="SSF51445">
    <property type="entry name" value="(Trans)glycosidases"/>
    <property type="match status" value="1"/>
</dbReference>
<dbReference type="RefSeq" id="WP_186900878.1">
    <property type="nucleotide sequence ID" value="NZ_JACOOT010000008.1"/>
</dbReference>
<keyword evidence="2 6" id="KW-0378">Hydrolase</keyword>
<evidence type="ECO:0000256" key="2">
    <source>
        <dbReference type="ARBA" id="ARBA00022801"/>
    </source>
</evidence>
<reference evidence="6 7" key="1">
    <citation type="submission" date="2020-08" db="EMBL/GenBank/DDBJ databases">
        <title>Genome public.</title>
        <authorList>
            <person name="Liu C."/>
            <person name="Sun Q."/>
        </authorList>
    </citation>
    <scope>NUCLEOTIDE SEQUENCE [LARGE SCALE GENOMIC DNA]</scope>
    <source>
        <strain evidence="6 7">BX17</strain>
    </source>
</reference>
<dbReference type="InterPro" id="IPR036881">
    <property type="entry name" value="Glyco_hydro_3_C_sf"/>
</dbReference>
<dbReference type="GO" id="GO:0005975">
    <property type="term" value="P:carbohydrate metabolic process"/>
    <property type="evidence" value="ECO:0007669"/>
    <property type="project" value="InterPro"/>
</dbReference>
<feature type="signal peptide" evidence="4">
    <location>
        <begin position="1"/>
        <end position="30"/>
    </location>
</feature>
<dbReference type="SMART" id="SM01217">
    <property type="entry name" value="Fn3_like"/>
    <property type="match status" value="1"/>
</dbReference>
<dbReference type="Gene3D" id="2.60.40.10">
    <property type="entry name" value="Immunoglobulins"/>
    <property type="match status" value="1"/>
</dbReference>
<name>A0A8I0ABP1_9FIRM</name>
<evidence type="ECO:0000256" key="4">
    <source>
        <dbReference type="SAM" id="SignalP"/>
    </source>
</evidence>
<keyword evidence="3" id="KW-0472">Membrane</keyword>
<evidence type="ECO:0000259" key="5">
    <source>
        <dbReference type="SMART" id="SM01217"/>
    </source>
</evidence>
<dbReference type="InterPro" id="IPR017853">
    <property type="entry name" value="GH"/>
</dbReference>
<comment type="similarity">
    <text evidence="1">Belongs to the glycosyl hydrolase 3 family.</text>
</comment>
<evidence type="ECO:0000313" key="7">
    <source>
        <dbReference type="Proteomes" id="UP000652847"/>
    </source>
</evidence>
<dbReference type="Gene3D" id="3.20.20.300">
    <property type="entry name" value="Glycoside hydrolase, family 3, N-terminal domain"/>
    <property type="match status" value="1"/>
</dbReference>
<dbReference type="Pfam" id="PF00933">
    <property type="entry name" value="Glyco_hydro_3"/>
    <property type="match status" value="1"/>
</dbReference>
<evidence type="ECO:0000256" key="3">
    <source>
        <dbReference type="SAM" id="Phobius"/>
    </source>
</evidence>
<dbReference type="GO" id="GO:0004553">
    <property type="term" value="F:hydrolase activity, hydrolyzing O-glycosyl compounds"/>
    <property type="evidence" value="ECO:0007669"/>
    <property type="project" value="InterPro"/>
</dbReference>
<evidence type="ECO:0000313" key="6">
    <source>
        <dbReference type="EMBL" id="MBC5650128.1"/>
    </source>
</evidence>
<keyword evidence="3" id="KW-1133">Transmembrane helix</keyword>
<keyword evidence="7" id="KW-1185">Reference proteome</keyword>
<dbReference type="InterPro" id="IPR026891">
    <property type="entry name" value="Fn3-like"/>
</dbReference>
<gene>
    <name evidence="6" type="ORF">H8S54_03055</name>
</gene>
<sequence length="1034" mass="112606">MSNNKKSAGLWRGLTSVSASLLAVTVGASAIVDANAAFINTRLGVSSYKIVDTSNGEKTDSTYFKSEFSSLDEVIAAKDALAAEIASEGTVLFKNEDTTLPLNTSSDKVTLWGLNSINPTLGGMIGSSVSIDAEAGQKQYDIQTALTEKGFSLNQDMLDLYSSEDVNGTYGRKNGHSLQPSFGTMYENPAAYKVGEAPESIYTDDVLKSADDTVALVVISRDSSEASDYNPNMTSADEADSYERPLALSDNEKAMIELAKEHSTKVVVLLNTNNPVEIDDLKNDDGIGAIVWAGEPGANGFLGVADVLSGEVNPSGHIADTYAVNSTSAPAMVNYGVYLYTNNSQAGSDAVLTEENKADWYLVESEGIYTGYKYYETRYEDEILGQGNADTTEGSSDGAAWDYANEVSYPFGYGLSYTTFEQKLESVDVQVGGTATAKVNVTNTGDVAGKSVVQLYVQAPYTEGGLEKSAIQLIGYGKTEVLDPGASEEVTIEFDPLYMASYDEDAVKADGTQGAWSLEAGDYYFAIGNGSHEALNNVLANKNGNEDGLVKTAETDEINADNAIKWNLADTDIETYSAGVENQLQDMDINNLIEDTVEYTTRSDWSKGWEPIESLTPTEAMMVGLTDQLYELTENEGDGSGITWGADNGMKLIDMMQFDENGNYAGALDFDDPMWDQLMNQITLDEAIQFIEKAGDDFENIDSIQLARTYANDGPLGYTGDQVGGYFVRWSKDLSEEDYYTEETDDKATYRMATMPTEPIVAATFNKDLVEREGELLGEDGLWANESSLFAPGLNLHRTVYCGRNHEYYSEDSVLTAYMGNALCVGLKSKGTMAEPKHFAFNHQEANRSGLSTFMTEQAARENELRGFMMCMSSNNAQGVMTAFNRAGTSFVGAYKNLLENITRNEWGYQGWFVTDMINGADYMNWRDVTAAGGGGTLTSSAYDTSTIGAMAESKKAIEKDVNFQQMMKKNIKYFLYQLVQSNAMNGISSTTEIQTVRTWYQNALTGAETAFAVLTLLFLIMTILKTVKSKKEA</sequence>
<protein>
    <submittedName>
        <fullName evidence="6">Glycoside hydrolase family 3 C-terminal domain-containing protein</fullName>
    </submittedName>
</protein>